<accession>A0A445IYN2</accession>
<evidence type="ECO:0000256" key="2">
    <source>
        <dbReference type="ARBA" id="ARBA00001946"/>
    </source>
</evidence>
<evidence type="ECO:0000256" key="4">
    <source>
        <dbReference type="ARBA" id="ARBA00022723"/>
    </source>
</evidence>
<keyword evidence="5 10" id="KW-0378">Hydrolase</keyword>
<keyword evidence="4" id="KW-0479">Metal-binding</keyword>
<dbReference type="PROSITE" id="PS01032">
    <property type="entry name" value="PPM_1"/>
    <property type="match status" value="1"/>
</dbReference>
<evidence type="ECO:0000259" key="9">
    <source>
        <dbReference type="PROSITE" id="PS51746"/>
    </source>
</evidence>
<dbReference type="GO" id="GO:0004722">
    <property type="term" value="F:protein serine/threonine phosphatase activity"/>
    <property type="evidence" value="ECO:0007669"/>
    <property type="project" value="UniProtKB-EC"/>
</dbReference>
<evidence type="ECO:0000256" key="5">
    <source>
        <dbReference type="ARBA" id="ARBA00022801"/>
    </source>
</evidence>
<dbReference type="Pfam" id="PF00481">
    <property type="entry name" value="PP2C"/>
    <property type="match status" value="1"/>
</dbReference>
<dbReference type="InterPro" id="IPR036457">
    <property type="entry name" value="PPM-type-like_dom_sf"/>
</dbReference>
<protein>
    <recommendedName>
        <fullName evidence="3">protein-serine/threonine phosphatase</fullName>
        <ecNumber evidence="3">3.1.3.16</ecNumber>
    </recommendedName>
</protein>
<dbReference type="InterPro" id="IPR000222">
    <property type="entry name" value="PP2C_BS"/>
</dbReference>
<name>A0A445IYN2_GLYSO</name>
<dbReference type="EMBL" id="QZWG01000009">
    <property type="protein sequence ID" value="RZB91236.1"/>
    <property type="molecule type" value="Genomic_DNA"/>
</dbReference>
<keyword evidence="7" id="KW-0904">Protein phosphatase</keyword>
<dbReference type="InterPro" id="IPR001932">
    <property type="entry name" value="PPM-type_phosphatase-like_dom"/>
</dbReference>
<evidence type="ECO:0000256" key="1">
    <source>
        <dbReference type="ARBA" id="ARBA00001936"/>
    </source>
</evidence>
<organism evidence="10 11">
    <name type="scientific">Glycine soja</name>
    <name type="common">Wild soybean</name>
    <dbReference type="NCBI Taxonomy" id="3848"/>
    <lineage>
        <taxon>Eukaryota</taxon>
        <taxon>Viridiplantae</taxon>
        <taxon>Streptophyta</taxon>
        <taxon>Embryophyta</taxon>
        <taxon>Tracheophyta</taxon>
        <taxon>Spermatophyta</taxon>
        <taxon>Magnoliopsida</taxon>
        <taxon>eudicotyledons</taxon>
        <taxon>Gunneridae</taxon>
        <taxon>Pentapetalae</taxon>
        <taxon>rosids</taxon>
        <taxon>fabids</taxon>
        <taxon>Fabales</taxon>
        <taxon>Fabaceae</taxon>
        <taxon>Papilionoideae</taxon>
        <taxon>50 kb inversion clade</taxon>
        <taxon>NPAAA clade</taxon>
        <taxon>indigoferoid/millettioid clade</taxon>
        <taxon>Phaseoleae</taxon>
        <taxon>Glycine</taxon>
        <taxon>Glycine subgen. Soja</taxon>
    </lineage>
</organism>
<evidence type="ECO:0000256" key="6">
    <source>
        <dbReference type="ARBA" id="ARBA00022842"/>
    </source>
</evidence>
<dbReference type="Proteomes" id="UP000289340">
    <property type="component" value="Chromosome 9"/>
</dbReference>
<reference evidence="10 11" key="1">
    <citation type="submission" date="2018-09" db="EMBL/GenBank/DDBJ databases">
        <title>A high-quality reference genome of wild soybean provides a powerful tool to mine soybean genomes.</title>
        <authorList>
            <person name="Xie M."/>
            <person name="Chung C.Y.L."/>
            <person name="Li M.-W."/>
            <person name="Wong F.-L."/>
            <person name="Chan T.-F."/>
            <person name="Lam H.-M."/>
        </authorList>
    </citation>
    <scope>NUCLEOTIDE SEQUENCE [LARGE SCALE GENOMIC DNA]</scope>
    <source>
        <strain evidence="11">cv. W05</strain>
        <tissue evidence="10">Hypocotyl of etiolated seedlings</tissue>
    </source>
</reference>
<dbReference type="InterPro" id="IPR015655">
    <property type="entry name" value="PP2C"/>
</dbReference>
<dbReference type="AlphaFoldDB" id="A0A445IYN2"/>
<dbReference type="SUPFAM" id="SSF81606">
    <property type="entry name" value="PP2C-like"/>
    <property type="match status" value="1"/>
</dbReference>
<evidence type="ECO:0000256" key="7">
    <source>
        <dbReference type="ARBA" id="ARBA00022912"/>
    </source>
</evidence>
<dbReference type="PANTHER" id="PTHR13832:SF165">
    <property type="entry name" value="PROTEIN PHOSPHATASE 2C 49-RELATED"/>
    <property type="match status" value="1"/>
</dbReference>
<dbReference type="PROSITE" id="PS51746">
    <property type="entry name" value="PPM_2"/>
    <property type="match status" value="1"/>
</dbReference>
<evidence type="ECO:0000313" key="11">
    <source>
        <dbReference type="Proteomes" id="UP000289340"/>
    </source>
</evidence>
<keyword evidence="8" id="KW-0464">Manganese</keyword>
<sequence>MRHHCLQVLRALCHLRIAQPRSCHEPPCPHRIVKFIPYIRSGSFDDIGPERYMEDEHIRMDDLSSHLGSIYNFPKPSAFYGVFDGHGGPEAATYIRKNMIKFFFEDVNFLGTSEVDNIFLEEVEDSLRKAFLLVDSALANDRGVNSSSGTMALTAWIFGRYIQIHTSHSWF</sequence>
<dbReference type="PANTHER" id="PTHR13832">
    <property type="entry name" value="PROTEIN PHOSPHATASE 2C"/>
    <property type="match status" value="1"/>
</dbReference>
<gene>
    <name evidence="10" type="ORF">D0Y65_023587</name>
</gene>
<keyword evidence="6" id="KW-0460">Magnesium</keyword>
<comment type="caution">
    <text evidence="10">The sequence shown here is derived from an EMBL/GenBank/DDBJ whole genome shotgun (WGS) entry which is preliminary data.</text>
</comment>
<comment type="cofactor">
    <cofactor evidence="2">
        <name>Mg(2+)</name>
        <dbReference type="ChEBI" id="CHEBI:18420"/>
    </cofactor>
</comment>
<evidence type="ECO:0000256" key="8">
    <source>
        <dbReference type="ARBA" id="ARBA00023211"/>
    </source>
</evidence>
<dbReference type="GO" id="GO:0046872">
    <property type="term" value="F:metal ion binding"/>
    <property type="evidence" value="ECO:0007669"/>
    <property type="project" value="UniProtKB-KW"/>
</dbReference>
<proteinExistence type="predicted"/>
<dbReference type="EC" id="3.1.3.16" evidence="3"/>
<evidence type="ECO:0000313" key="10">
    <source>
        <dbReference type="EMBL" id="RZB91236.1"/>
    </source>
</evidence>
<feature type="domain" description="PPM-type phosphatase" evidence="9">
    <location>
        <begin position="40"/>
        <end position="171"/>
    </location>
</feature>
<dbReference type="Gene3D" id="3.60.40.10">
    <property type="entry name" value="PPM-type phosphatase domain"/>
    <property type="match status" value="1"/>
</dbReference>
<keyword evidence="11" id="KW-1185">Reference proteome</keyword>
<comment type="cofactor">
    <cofactor evidence="1">
        <name>Mn(2+)</name>
        <dbReference type="ChEBI" id="CHEBI:29035"/>
    </cofactor>
</comment>
<evidence type="ECO:0000256" key="3">
    <source>
        <dbReference type="ARBA" id="ARBA00013081"/>
    </source>
</evidence>